<proteinExistence type="predicted"/>
<dbReference type="SUPFAM" id="SSF88659">
    <property type="entry name" value="Sigma3 and sigma4 domains of RNA polymerase sigma factors"/>
    <property type="match status" value="1"/>
</dbReference>
<evidence type="ECO:0008006" key="3">
    <source>
        <dbReference type="Google" id="ProtNLM"/>
    </source>
</evidence>
<dbReference type="OrthoDB" id="2471618at2"/>
<sequence>MVQDMTLVEQYRKKIYRIGWKIQYRAKVQTNHEHLMEKNELASVDSFVDAADSRMYILQLLESLPSSMGKTIIYELYMNDKTETQVARELNLSQQAVNKWKKKMLHQLSCQIKNLQS</sequence>
<dbReference type="eggNOG" id="ENOG50333BI">
    <property type="taxonomic scope" value="Bacteria"/>
</dbReference>
<evidence type="ECO:0000313" key="2">
    <source>
        <dbReference type="Proteomes" id="UP000019364"/>
    </source>
</evidence>
<dbReference type="RefSeq" id="WP_036649549.1">
    <property type="nucleotide sequence ID" value="NZ_BAVZ01000008.1"/>
</dbReference>
<dbReference type="AlphaFoldDB" id="W7YME1"/>
<accession>W7YME1</accession>
<name>W7YME1_9BACL</name>
<dbReference type="Proteomes" id="UP000019364">
    <property type="component" value="Unassembled WGS sequence"/>
</dbReference>
<protein>
    <recommendedName>
        <fullName evidence="3">RNA polymerase sigma factor 70 region 4 type 2 domain-containing protein</fullName>
    </recommendedName>
</protein>
<organism evidence="1 2">
    <name type="scientific">Paenibacillus pini JCM 16418</name>
    <dbReference type="NCBI Taxonomy" id="1236976"/>
    <lineage>
        <taxon>Bacteria</taxon>
        <taxon>Bacillati</taxon>
        <taxon>Bacillota</taxon>
        <taxon>Bacilli</taxon>
        <taxon>Bacillales</taxon>
        <taxon>Paenibacillaceae</taxon>
        <taxon>Paenibacillus</taxon>
    </lineage>
</organism>
<keyword evidence="2" id="KW-1185">Reference proteome</keyword>
<dbReference type="Gene3D" id="1.20.140.160">
    <property type="match status" value="1"/>
</dbReference>
<comment type="caution">
    <text evidence="1">The sequence shown here is derived from an EMBL/GenBank/DDBJ whole genome shotgun (WGS) entry which is preliminary data.</text>
</comment>
<dbReference type="InterPro" id="IPR013324">
    <property type="entry name" value="RNA_pol_sigma_r3/r4-like"/>
</dbReference>
<dbReference type="EMBL" id="BAVZ01000008">
    <property type="protein sequence ID" value="GAF08783.1"/>
    <property type="molecule type" value="Genomic_DNA"/>
</dbReference>
<evidence type="ECO:0000313" key="1">
    <source>
        <dbReference type="EMBL" id="GAF08783.1"/>
    </source>
</evidence>
<reference evidence="1 2" key="1">
    <citation type="journal article" date="2014" name="Genome Announc.">
        <title>Draft Genome Sequence of Paenibacillus pini JCM 16418T, Isolated from the Rhizosphere of Pine Tree.</title>
        <authorList>
            <person name="Yuki M."/>
            <person name="Oshima K."/>
            <person name="Suda W."/>
            <person name="Oshida Y."/>
            <person name="Kitamura K."/>
            <person name="Iida Y."/>
            <person name="Hattori M."/>
            <person name="Ohkuma M."/>
        </authorList>
    </citation>
    <scope>NUCLEOTIDE SEQUENCE [LARGE SCALE GENOMIC DNA]</scope>
    <source>
        <strain evidence="1 2">JCM 16418</strain>
    </source>
</reference>
<dbReference type="STRING" id="1236976.JCM16418_2888"/>
<gene>
    <name evidence="1" type="ORF">JCM16418_2888</name>
</gene>